<name>A0A518VCY2_BRELA</name>
<keyword evidence="2" id="KW-0812">Transmembrane</keyword>
<evidence type="ECO:0000256" key="2">
    <source>
        <dbReference type="SAM" id="Phobius"/>
    </source>
</evidence>
<accession>A0A518VCY2</accession>
<feature type="region of interest" description="Disordered" evidence="1">
    <location>
        <begin position="238"/>
        <end position="264"/>
    </location>
</feature>
<dbReference type="AlphaFoldDB" id="A0A518VCY2"/>
<keyword evidence="2" id="KW-1133">Transmembrane helix</keyword>
<sequence>MDCNDVGGLILAKNNDTKSELGKIIVVFGTVLGIGAGSIFWLNQFVFDSKNATAVITTAHPEIAKNAGSEVVPKLSEAESSEPQPPPPVVEKVNNPSVAVFEPFYASLQIGEYVAVYNQDGTEKVLSFDLTKEEVKTLLGKPKSESYVDDETRSLCYRYGSFSIFFDDEDQYISYMTYEGTKELLNKQWLSSLTKTLDSGDVNFYESPTRYTMVKVDHYPETNEVVVYLLKQYPRNQSVTAPSTEQPHVIQTPAPTPQSANTSTEKRMNANGEYLLSPGEEIVIENIQVTNDSRVHTAKYTIDVNYHFAYNSPNMVKVITDPEKNLELMPGETTTVQIKVKASKSAPKASYRFIVSLKQGWSGRPLKDFTVEVK</sequence>
<reference evidence="3 4" key="1">
    <citation type="submission" date="2018-11" db="EMBL/GenBank/DDBJ databases">
        <title>Phylogenetic determinants of toxin gene distribution in genomes of Brevibacillus laterosporus.</title>
        <authorList>
            <person name="Glare T.R."/>
            <person name="Durrant A."/>
            <person name="Berry C."/>
            <person name="Palma L."/>
            <person name="Ormskirk M."/>
            <person name="Cox M.O."/>
        </authorList>
    </citation>
    <scope>NUCLEOTIDE SEQUENCE [LARGE SCALE GENOMIC DNA]</scope>
    <source>
        <strain evidence="3 4">1821L</strain>
    </source>
</reference>
<evidence type="ECO:0000313" key="3">
    <source>
        <dbReference type="EMBL" id="QDX94847.1"/>
    </source>
</evidence>
<keyword evidence="4" id="KW-1185">Reference proteome</keyword>
<evidence type="ECO:0000256" key="1">
    <source>
        <dbReference type="SAM" id="MobiDB-lite"/>
    </source>
</evidence>
<dbReference type="EMBL" id="CP033464">
    <property type="protein sequence ID" value="QDX94847.1"/>
    <property type="molecule type" value="Genomic_DNA"/>
</dbReference>
<evidence type="ECO:0000313" key="4">
    <source>
        <dbReference type="Proteomes" id="UP000319432"/>
    </source>
</evidence>
<dbReference type="Proteomes" id="UP000319432">
    <property type="component" value="Chromosome"/>
</dbReference>
<gene>
    <name evidence="3" type="ORF">EEL30_22705</name>
</gene>
<dbReference type="OrthoDB" id="2475371at2"/>
<organism evidence="3 4">
    <name type="scientific">Brevibacillus laterosporus</name>
    <name type="common">Bacillus laterosporus</name>
    <dbReference type="NCBI Taxonomy" id="1465"/>
    <lineage>
        <taxon>Bacteria</taxon>
        <taxon>Bacillati</taxon>
        <taxon>Bacillota</taxon>
        <taxon>Bacilli</taxon>
        <taxon>Bacillales</taxon>
        <taxon>Paenibacillaceae</taxon>
        <taxon>Brevibacillus</taxon>
    </lineage>
</organism>
<feature type="transmembrane region" description="Helical" evidence="2">
    <location>
        <begin position="21"/>
        <end position="42"/>
    </location>
</feature>
<keyword evidence="2" id="KW-0472">Membrane</keyword>
<proteinExistence type="predicted"/>
<protein>
    <submittedName>
        <fullName evidence="3">Uncharacterized protein</fullName>
    </submittedName>
</protein>